<dbReference type="Pfam" id="PF02563">
    <property type="entry name" value="Poly_export"/>
    <property type="match status" value="1"/>
</dbReference>
<name>A0A6N4SPF7_CYTH3</name>
<gene>
    <name evidence="4" type="primary">wza</name>
    <name evidence="4" type="ordered locus">CHU_0845</name>
</gene>
<evidence type="ECO:0000313" key="5">
    <source>
        <dbReference type="Proteomes" id="UP000001822"/>
    </source>
</evidence>
<keyword evidence="2" id="KW-1133">Transmembrane helix</keyword>
<protein>
    <submittedName>
        <fullName evidence="4">Probable polysaccharide export protein</fullName>
    </submittedName>
</protein>
<dbReference type="GO" id="GO:0015159">
    <property type="term" value="F:polysaccharide transmembrane transporter activity"/>
    <property type="evidence" value="ECO:0007669"/>
    <property type="project" value="InterPro"/>
</dbReference>
<keyword evidence="2" id="KW-0472">Membrane</keyword>
<feature type="transmembrane region" description="Helical" evidence="2">
    <location>
        <begin position="233"/>
        <end position="251"/>
    </location>
</feature>
<dbReference type="InterPro" id="IPR003715">
    <property type="entry name" value="Poly_export_N"/>
</dbReference>
<dbReference type="PROSITE" id="PS51257">
    <property type="entry name" value="PROKAR_LIPOPROTEIN"/>
    <property type="match status" value="1"/>
</dbReference>
<keyword evidence="1" id="KW-0732">Signal</keyword>
<keyword evidence="5" id="KW-1185">Reference proteome</keyword>
<dbReference type="RefSeq" id="WP_011584244.1">
    <property type="nucleotide sequence ID" value="NC_008255.1"/>
</dbReference>
<dbReference type="Proteomes" id="UP000001822">
    <property type="component" value="Chromosome"/>
</dbReference>
<evidence type="ECO:0000256" key="2">
    <source>
        <dbReference type="SAM" id="Phobius"/>
    </source>
</evidence>
<evidence type="ECO:0000256" key="1">
    <source>
        <dbReference type="ARBA" id="ARBA00022729"/>
    </source>
</evidence>
<dbReference type="PANTHER" id="PTHR33619">
    <property type="entry name" value="POLYSACCHARIDE EXPORT PROTEIN GFCE-RELATED"/>
    <property type="match status" value="1"/>
</dbReference>
<reference evidence="4 5" key="1">
    <citation type="journal article" date="2007" name="Appl. Environ. Microbiol.">
        <title>Genome sequence of the cellulolytic gliding bacterium Cytophaga hutchinsonii.</title>
        <authorList>
            <person name="Xie G."/>
            <person name="Bruce D.C."/>
            <person name="Challacombe J.F."/>
            <person name="Chertkov O."/>
            <person name="Detter J.C."/>
            <person name="Gilna P."/>
            <person name="Han C.S."/>
            <person name="Lucas S."/>
            <person name="Misra M."/>
            <person name="Myers G.L."/>
            <person name="Richardson P."/>
            <person name="Tapia R."/>
            <person name="Thayer N."/>
            <person name="Thompson L.S."/>
            <person name="Brettin T.S."/>
            <person name="Henrissat B."/>
            <person name="Wilson D.B."/>
            <person name="McBride M.J."/>
        </authorList>
    </citation>
    <scope>NUCLEOTIDE SEQUENCE [LARGE SCALE GENOMIC DNA]</scope>
    <source>
        <strain evidence="5">ATCC 33406 / DSM 1761 / CIP 103989 / NBRC 15051 / NCIMB 9469 / D465</strain>
    </source>
</reference>
<accession>A0A6N4SPF7</accession>
<keyword evidence="2" id="KW-0812">Transmembrane</keyword>
<organism evidence="4 5">
    <name type="scientific">Cytophaga hutchinsonii (strain ATCC 33406 / DSM 1761 / CIP 103989 / NBRC 15051 / NCIMB 9469 / D465)</name>
    <dbReference type="NCBI Taxonomy" id="269798"/>
    <lineage>
        <taxon>Bacteria</taxon>
        <taxon>Pseudomonadati</taxon>
        <taxon>Bacteroidota</taxon>
        <taxon>Cytophagia</taxon>
        <taxon>Cytophagales</taxon>
        <taxon>Cytophagaceae</taxon>
        <taxon>Cytophaga</taxon>
    </lineage>
</organism>
<dbReference type="AlphaFoldDB" id="A0A6N4SPF7"/>
<proteinExistence type="predicted"/>
<evidence type="ECO:0000313" key="4">
    <source>
        <dbReference type="EMBL" id="ABG58128.1"/>
    </source>
</evidence>
<sequence length="253" mass="28191">MNNRTSLYIKFLIGSFLLLAGSCIGYKKTLYFQGAAETLPPPKLTQTYTLRVHDIVQIKIANPDAENPAVLSGEQGNIQSNVADAYFRDYYINDSGYVELPVIGKLKLVGYTIFQADSLIAKKAVEYYSNVTVEVKLASFKFMALGEFTKAGLCFVSNETCTIYEAIAIAGDATDFANNQKLQLIRTLEDGSKKIYHINLTDYSSFTSDNYYLQPNDILYLQAQKAKVDKQNITYISIALSAASFILLLLTRI</sequence>
<dbReference type="Gene3D" id="3.10.560.10">
    <property type="entry name" value="Outer membrane lipoprotein wza domain like"/>
    <property type="match status" value="1"/>
</dbReference>
<dbReference type="PANTHER" id="PTHR33619:SF3">
    <property type="entry name" value="POLYSACCHARIDE EXPORT PROTEIN GFCE-RELATED"/>
    <property type="match status" value="1"/>
</dbReference>
<dbReference type="EMBL" id="CP000383">
    <property type="protein sequence ID" value="ABG58128.1"/>
    <property type="molecule type" value="Genomic_DNA"/>
</dbReference>
<feature type="domain" description="Polysaccharide export protein N-terminal" evidence="3">
    <location>
        <begin position="45"/>
        <end position="137"/>
    </location>
</feature>
<dbReference type="Gene3D" id="3.30.1950.10">
    <property type="entry name" value="wza like domain"/>
    <property type="match status" value="1"/>
</dbReference>
<dbReference type="KEGG" id="chu:CHU_0845"/>
<evidence type="ECO:0000259" key="3">
    <source>
        <dbReference type="Pfam" id="PF02563"/>
    </source>
</evidence>
<dbReference type="InterPro" id="IPR049712">
    <property type="entry name" value="Poly_export"/>
</dbReference>